<accession>S0K5Y1</accession>
<evidence type="ECO:0000256" key="2">
    <source>
        <dbReference type="SAM" id="SignalP"/>
    </source>
</evidence>
<dbReference type="Gene3D" id="2.40.50.90">
    <property type="match status" value="1"/>
</dbReference>
<evidence type="ECO:0000256" key="1">
    <source>
        <dbReference type="SAM" id="MobiDB-lite"/>
    </source>
</evidence>
<dbReference type="InterPro" id="IPR016071">
    <property type="entry name" value="Staphylococal_nuclease_OB-fold"/>
</dbReference>
<dbReference type="SUPFAM" id="SSF50199">
    <property type="entry name" value="Staphylococcal nuclease"/>
    <property type="match status" value="1"/>
</dbReference>
<dbReference type="Proteomes" id="UP000014113">
    <property type="component" value="Unassembled WGS sequence"/>
</dbReference>
<dbReference type="AlphaFoldDB" id="S0K5Y1"/>
<dbReference type="RefSeq" id="WP_016183472.1">
    <property type="nucleotide sequence ID" value="NZ_JXKI01000004.1"/>
</dbReference>
<protein>
    <recommendedName>
        <fullName evidence="3">TNase-like domain-containing protein</fullName>
    </recommendedName>
</protein>
<keyword evidence="2" id="KW-0732">Signal</keyword>
<dbReference type="eggNOG" id="COG1525">
    <property type="taxonomic scope" value="Bacteria"/>
</dbReference>
<dbReference type="EMBL" id="ASWJ01000009">
    <property type="protein sequence ID" value="EOW80245.1"/>
    <property type="molecule type" value="Genomic_DNA"/>
</dbReference>
<feature type="region of interest" description="Disordered" evidence="1">
    <location>
        <begin position="27"/>
        <end position="48"/>
    </location>
</feature>
<evidence type="ECO:0000259" key="3">
    <source>
        <dbReference type="SMART" id="SM00318"/>
    </source>
</evidence>
<feature type="compositionally biased region" description="Polar residues" evidence="1">
    <location>
        <begin position="246"/>
        <end position="259"/>
    </location>
</feature>
<evidence type="ECO:0000313" key="5">
    <source>
        <dbReference type="Proteomes" id="UP000014113"/>
    </source>
</evidence>
<feature type="domain" description="TNase-like" evidence="3">
    <location>
        <begin position="53"/>
        <end position="184"/>
    </location>
</feature>
<dbReference type="SMART" id="SM00318">
    <property type="entry name" value="SNc"/>
    <property type="match status" value="1"/>
</dbReference>
<organism evidence="4 5">
    <name type="scientific">Enterococcus columbae DSM 7374 = ATCC 51263</name>
    <dbReference type="NCBI Taxonomy" id="1121865"/>
    <lineage>
        <taxon>Bacteria</taxon>
        <taxon>Bacillati</taxon>
        <taxon>Bacillota</taxon>
        <taxon>Bacilli</taxon>
        <taxon>Lactobacillales</taxon>
        <taxon>Enterococcaceae</taxon>
        <taxon>Enterococcus</taxon>
    </lineage>
</organism>
<name>S0K5Y1_9ENTE</name>
<sequence>MKKKLSTILLTTLSLLMLAVNTAACSKHDSTTKESHTTTSSTKARYTNKSDNKKYPVQFVKANSGQSATFKLADKEINVGFLGVLTPNPDKKEPLAAEAKDEVQTALSHAKQIKLQYDPYYGSKTINGTKLAYIWIGNELLQSHLLQKGLAILSEHHLENKALNKQLSQDSLAAQEHLLGVWQYDGYVTTDHAFSLTAYELYQKNQVLIQAAEKAIQTAEATPNRQTLEQANVALQAVPENKRPATYSQRISQVSTTVTQAEQEAARKAEEERQRQEAARKAEEERQRQEAAARAAQLEQQRLAEQQAAQQQNQQMVWVAPQSGRRYHFDPTCRGLRRANGTVQMTLQEAQAQGYTLCGYE</sequence>
<dbReference type="InterPro" id="IPR035437">
    <property type="entry name" value="SNase_OB-fold_sf"/>
</dbReference>
<evidence type="ECO:0000313" key="4">
    <source>
        <dbReference type="EMBL" id="EOW80245.1"/>
    </source>
</evidence>
<keyword evidence="5" id="KW-1185">Reference proteome</keyword>
<feature type="region of interest" description="Disordered" evidence="1">
    <location>
        <begin position="239"/>
        <end position="307"/>
    </location>
</feature>
<dbReference type="OrthoDB" id="885042at2"/>
<reference evidence="4 5" key="1">
    <citation type="submission" date="2013-03" db="EMBL/GenBank/DDBJ databases">
        <title>The Genome Sequence of Enterococcus columbae ATCC_51263 (PacBio/Illumina hybrid assembly).</title>
        <authorList>
            <consortium name="The Broad Institute Genomics Platform"/>
            <consortium name="The Broad Institute Genome Sequencing Center for Infectious Disease"/>
            <person name="Earl A."/>
            <person name="Russ C."/>
            <person name="Gilmore M."/>
            <person name="Surin D."/>
            <person name="Walker B."/>
            <person name="Young S."/>
            <person name="Zeng Q."/>
            <person name="Gargeya S."/>
            <person name="Fitzgerald M."/>
            <person name="Haas B."/>
            <person name="Abouelleil A."/>
            <person name="Allen A.W."/>
            <person name="Alvarado L."/>
            <person name="Arachchi H.M."/>
            <person name="Berlin A.M."/>
            <person name="Chapman S.B."/>
            <person name="Gainer-Dewar J."/>
            <person name="Goldberg J."/>
            <person name="Griggs A."/>
            <person name="Gujja S."/>
            <person name="Hansen M."/>
            <person name="Howarth C."/>
            <person name="Imamovic A."/>
            <person name="Ireland A."/>
            <person name="Larimer J."/>
            <person name="McCowan C."/>
            <person name="Murphy C."/>
            <person name="Pearson M."/>
            <person name="Poon T.W."/>
            <person name="Priest M."/>
            <person name="Roberts A."/>
            <person name="Saif S."/>
            <person name="Shea T."/>
            <person name="Sisk P."/>
            <person name="Sykes S."/>
            <person name="Wortman J."/>
            <person name="Nusbaum C."/>
            <person name="Birren B."/>
        </authorList>
    </citation>
    <scope>NUCLEOTIDE SEQUENCE [LARGE SCALE GENOMIC DNA]</scope>
    <source>
        <strain evidence="4 5">ATCC 51263</strain>
    </source>
</reference>
<dbReference type="PATRIC" id="fig|1121865.3.peg.1292"/>
<feature type="compositionally biased region" description="Basic and acidic residues" evidence="1">
    <location>
        <begin position="27"/>
        <end position="36"/>
    </location>
</feature>
<proteinExistence type="predicted"/>
<dbReference type="STRING" id="1121865.OMW_01331"/>
<gene>
    <name evidence="4" type="ORF">I568_01945</name>
</gene>
<dbReference type="Pfam" id="PF00565">
    <property type="entry name" value="SNase"/>
    <property type="match status" value="1"/>
</dbReference>
<comment type="caution">
    <text evidence="4">The sequence shown here is derived from an EMBL/GenBank/DDBJ whole genome shotgun (WGS) entry which is preliminary data.</text>
</comment>
<feature type="chain" id="PRO_5039593300" description="TNase-like domain-containing protein" evidence="2">
    <location>
        <begin position="20"/>
        <end position="361"/>
    </location>
</feature>
<feature type="compositionally biased region" description="Low complexity" evidence="1">
    <location>
        <begin position="292"/>
        <end position="307"/>
    </location>
</feature>
<feature type="signal peptide" evidence="2">
    <location>
        <begin position="1"/>
        <end position="19"/>
    </location>
</feature>
<feature type="compositionally biased region" description="Basic and acidic residues" evidence="1">
    <location>
        <begin position="264"/>
        <end position="291"/>
    </location>
</feature>